<accession>A0A9P5YFT6</accession>
<gene>
    <name evidence="2" type="ORF">BDZ94DRAFT_1318178</name>
</gene>
<evidence type="ECO:0000313" key="2">
    <source>
        <dbReference type="EMBL" id="KAF9468073.1"/>
    </source>
</evidence>
<comment type="caution">
    <text evidence="2">The sequence shown here is derived from an EMBL/GenBank/DDBJ whole genome shotgun (WGS) entry which is preliminary data.</text>
</comment>
<evidence type="ECO:0000313" key="3">
    <source>
        <dbReference type="Proteomes" id="UP000807353"/>
    </source>
</evidence>
<organism evidence="2 3">
    <name type="scientific">Collybia nuda</name>
    <dbReference type="NCBI Taxonomy" id="64659"/>
    <lineage>
        <taxon>Eukaryota</taxon>
        <taxon>Fungi</taxon>
        <taxon>Dikarya</taxon>
        <taxon>Basidiomycota</taxon>
        <taxon>Agaricomycotina</taxon>
        <taxon>Agaricomycetes</taxon>
        <taxon>Agaricomycetidae</taxon>
        <taxon>Agaricales</taxon>
        <taxon>Tricholomatineae</taxon>
        <taxon>Clitocybaceae</taxon>
        <taxon>Collybia</taxon>
    </lineage>
</organism>
<dbReference type="AlphaFoldDB" id="A0A9P5YFT6"/>
<dbReference type="Proteomes" id="UP000807353">
    <property type="component" value="Unassembled WGS sequence"/>
</dbReference>
<dbReference type="Pfam" id="PF06985">
    <property type="entry name" value="HET"/>
    <property type="match status" value="1"/>
</dbReference>
<reference evidence="2" key="1">
    <citation type="submission" date="2020-11" db="EMBL/GenBank/DDBJ databases">
        <authorList>
            <consortium name="DOE Joint Genome Institute"/>
            <person name="Ahrendt S."/>
            <person name="Riley R."/>
            <person name="Andreopoulos W."/>
            <person name="Labutti K."/>
            <person name="Pangilinan J."/>
            <person name="Ruiz-Duenas F.J."/>
            <person name="Barrasa J.M."/>
            <person name="Sanchez-Garcia M."/>
            <person name="Camarero S."/>
            <person name="Miyauchi S."/>
            <person name="Serrano A."/>
            <person name="Linde D."/>
            <person name="Babiker R."/>
            <person name="Drula E."/>
            <person name="Ayuso-Fernandez I."/>
            <person name="Pacheco R."/>
            <person name="Padilla G."/>
            <person name="Ferreira P."/>
            <person name="Barriuso J."/>
            <person name="Kellner H."/>
            <person name="Castanera R."/>
            <person name="Alfaro M."/>
            <person name="Ramirez L."/>
            <person name="Pisabarro A.G."/>
            <person name="Kuo A."/>
            <person name="Tritt A."/>
            <person name="Lipzen A."/>
            <person name="He G."/>
            <person name="Yan M."/>
            <person name="Ng V."/>
            <person name="Cullen D."/>
            <person name="Martin F."/>
            <person name="Rosso M.-N."/>
            <person name="Henrissat B."/>
            <person name="Hibbett D."/>
            <person name="Martinez A.T."/>
            <person name="Grigoriev I.V."/>
        </authorList>
    </citation>
    <scope>NUCLEOTIDE SEQUENCE</scope>
    <source>
        <strain evidence="2">CBS 247.69</strain>
    </source>
</reference>
<sequence>MSDEQNNASAKPNVVCDKCCNVISAIQNSFREPDEAKRPTLTESPFIGQYLVHEIQTSGLKGCHFCSIISQALCPAHSECAISQTSGSFVTIKLGFYAPSSHRDLSPHRAFLDAWLKDSKGRKLHNSTFSIVSDPSPHPNDPVSASWSVSTSSDATFELARQWLDHCISYHRLCEETRVTPASTNISPFPTYFVDVSPGYLRLCRSIDLPDRPQYLTLSHRWGGSRILKLTTDNLATLLCEIQLSDLPKTFQDAVFITRRLGYRFLWIDSLCIVQDSKEHWETESAIMGDIYRGSSCTIAALGATDADSGCFKSRNPLCFQHCRFELDEGRVVHLVPVRAGGLPFRPDYGQVEPLNERAWAVQERLLSPRTLHYGTYGLDWECVTATASYDVPKMTSSPPSSKHVIHQTCNLTITGDLDPSYQDFWAWWSRVISTYNPCGLTYGTDKLVAIAGIIKLVESRLGLHSIAGLWKEYVFPELLWYIDEPTSRPLDGYQAPTWSWASLNSKVSAGIQDFNYTFNWKIELLDAVAYPAATNGQLLDAFIRLRGWLQLVWWEIVDDCYRLRWGETVPEPGSADDRIYFLPDIVPNAEQELWALLVVHAMAETTWMKMGLLVTRANSDVGEEKWIRVGSFRQYDWPTNPTTFFQDGRAEERELVII</sequence>
<dbReference type="OrthoDB" id="5125733at2759"/>
<protein>
    <submittedName>
        <fullName evidence="2">Heterokaryon incompatibility protein-domain-containing protein</fullName>
    </submittedName>
</protein>
<evidence type="ECO:0000259" key="1">
    <source>
        <dbReference type="Pfam" id="PF06985"/>
    </source>
</evidence>
<proteinExistence type="predicted"/>
<feature type="domain" description="Heterokaryon incompatibility" evidence="1">
    <location>
        <begin position="215"/>
        <end position="364"/>
    </location>
</feature>
<keyword evidence="3" id="KW-1185">Reference proteome</keyword>
<dbReference type="InterPro" id="IPR010730">
    <property type="entry name" value="HET"/>
</dbReference>
<dbReference type="EMBL" id="MU150234">
    <property type="protein sequence ID" value="KAF9468073.1"/>
    <property type="molecule type" value="Genomic_DNA"/>
</dbReference>
<name>A0A9P5YFT6_9AGAR</name>
<dbReference type="PANTHER" id="PTHR33112">
    <property type="entry name" value="DOMAIN PROTEIN, PUTATIVE-RELATED"/>
    <property type="match status" value="1"/>
</dbReference>
<dbReference type="PANTHER" id="PTHR33112:SF8">
    <property type="entry name" value="HETEROKARYON INCOMPATIBILITY DOMAIN-CONTAINING PROTEIN"/>
    <property type="match status" value="1"/>
</dbReference>